<dbReference type="EMBL" id="CP104013">
    <property type="protein sequence ID" value="UYP44031.1"/>
    <property type="molecule type" value="Genomic_DNA"/>
</dbReference>
<dbReference type="Proteomes" id="UP001208689">
    <property type="component" value="Chromosome"/>
</dbReference>
<keyword evidence="2" id="KW-1185">Reference proteome</keyword>
<organism evidence="1 2">
    <name type="scientific">Candidatus Lokiarchaeum ossiferum</name>
    <dbReference type="NCBI Taxonomy" id="2951803"/>
    <lineage>
        <taxon>Archaea</taxon>
        <taxon>Promethearchaeati</taxon>
        <taxon>Promethearchaeota</taxon>
        <taxon>Promethearchaeia</taxon>
        <taxon>Promethearchaeales</taxon>
        <taxon>Promethearchaeaceae</taxon>
        <taxon>Candidatus Lokiarchaeum</taxon>
    </lineage>
</organism>
<proteinExistence type="predicted"/>
<reference evidence="1" key="1">
    <citation type="submission" date="2022-09" db="EMBL/GenBank/DDBJ databases">
        <title>Actin cytoskeleton and complex cell architecture in an #Asgard archaeon.</title>
        <authorList>
            <person name="Ponce Toledo R.I."/>
            <person name="Schleper C."/>
            <person name="Rodrigues Oliveira T."/>
            <person name="Wollweber F."/>
            <person name="Xu J."/>
            <person name="Rittmann S."/>
            <person name="Klingl A."/>
            <person name="Pilhofer M."/>
        </authorList>
    </citation>
    <scope>NUCLEOTIDE SEQUENCE</scope>
    <source>
        <strain evidence="1">B-35</strain>
    </source>
</reference>
<evidence type="ECO:0000313" key="1">
    <source>
        <dbReference type="EMBL" id="UYP44031.1"/>
    </source>
</evidence>
<accession>A0ABY6HKU1</accession>
<gene>
    <name evidence="1" type="ORF">NEF87_000316</name>
</gene>
<protein>
    <submittedName>
        <fullName evidence="1">Uncharacterized protein</fullName>
    </submittedName>
</protein>
<name>A0ABY6HKU1_9ARCH</name>
<evidence type="ECO:0000313" key="2">
    <source>
        <dbReference type="Proteomes" id="UP001208689"/>
    </source>
</evidence>
<sequence length="48" mass="5756">MIQENWILEELERYDQSLLDQQSENAIRRQVNHESLLTSKKNAHAYRG</sequence>